<comment type="caution">
    <text evidence="1">The sequence shown here is derived from an EMBL/GenBank/DDBJ whole genome shotgun (WGS) entry which is preliminary data.</text>
</comment>
<evidence type="ECO:0000313" key="1">
    <source>
        <dbReference type="EMBL" id="CAH2234191.1"/>
    </source>
</evidence>
<gene>
    <name evidence="1" type="primary">jg16640</name>
    <name evidence="1" type="ORF">PAEG_LOCUS12058</name>
</gene>
<proteinExistence type="predicted"/>
<name>A0A8S4RC18_9NEOP</name>
<organism evidence="1 2">
    <name type="scientific">Pararge aegeria aegeria</name>
    <dbReference type="NCBI Taxonomy" id="348720"/>
    <lineage>
        <taxon>Eukaryota</taxon>
        <taxon>Metazoa</taxon>
        <taxon>Ecdysozoa</taxon>
        <taxon>Arthropoda</taxon>
        <taxon>Hexapoda</taxon>
        <taxon>Insecta</taxon>
        <taxon>Pterygota</taxon>
        <taxon>Neoptera</taxon>
        <taxon>Endopterygota</taxon>
        <taxon>Lepidoptera</taxon>
        <taxon>Glossata</taxon>
        <taxon>Ditrysia</taxon>
        <taxon>Papilionoidea</taxon>
        <taxon>Nymphalidae</taxon>
        <taxon>Satyrinae</taxon>
        <taxon>Satyrini</taxon>
        <taxon>Parargina</taxon>
        <taxon>Pararge</taxon>
    </lineage>
</organism>
<keyword evidence="2" id="KW-1185">Reference proteome</keyword>
<dbReference type="AlphaFoldDB" id="A0A8S4RC18"/>
<evidence type="ECO:0000313" key="2">
    <source>
        <dbReference type="Proteomes" id="UP000838756"/>
    </source>
</evidence>
<dbReference type="Proteomes" id="UP000838756">
    <property type="component" value="Unassembled WGS sequence"/>
</dbReference>
<dbReference type="EMBL" id="CAKXAJ010025036">
    <property type="protein sequence ID" value="CAH2234191.1"/>
    <property type="molecule type" value="Genomic_DNA"/>
</dbReference>
<protein>
    <submittedName>
        <fullName evidence="1">Jg16640 protein</fullName>
    </submittedName>
</protein>
<reference evidence="1" key="1">
    <citation type="submission" date="2022-03" db="EMBL/GenBank/DDBJ databases">
        <authorList>
            <person name="Lindestad O."/>
        </authorList>
    </citation>
    <scope>NUCLEOTIDE SEQUENCE</scope>
</reference>
<accession>A0A8S4RC18</accession>
<sequence>MIWRSCVAFSRIRRCHCCNFIAGVTVPTEIVKHATAFDTIYHDPLPLRWDMRPQDAYYSAPKPPQRQFSFISNKLIRGAVRRLSNHGIGRGVPQGSILGPQL</sequence>
<dbReference type="OrthoDB" id="7148001at2759"/>